<proteinExistence type="predicted"/>
<protein>
    <submittedName>
        <fullName evidence="1">Uncharacterized protein</fullName>
    </submittedName>
</protein>
<organism evidence="1 2">
    <name type="scientific">Teratosphaeria destructans</name>
    <dbReference type="NCBI Taxonomy" id="418781"/>
    <lineage>
        <taxon>Eukaryota</taxon>
        <taxon>Fungi</taxon>
        <taxon>Dikarya</taxon>
        <taxon>Ascomycota</taxon>
        <taxon>Pezizomycotina</taxon>
        <taxon>Dothideomycetes</taxon>
        <taxon>Dothideomycetidae</taxon>
        <taxon>Mycosphaerellales</taxon>
        <taxon>Teratosphaeriaceae</taxon>
        <taxon>Teratosphaeria</taxon>
    </lineage>
</organism>
<reference evidence="1 2" key="1">
    <citation type="journal article" date="2018" name="IMA Fungus">
        <title>IMA Genome-F 10: Nine draft genome sequences of Claviceps purpurea s.lat., including C. arundinis, C. humidiphila, and C. cf. spartinae, pseudomolecules for the pitch canker pathogen Fusarium circinatum, draft genome of Davidsoniella eucalypti, Grosmannia galeiformis, Quambalaria eucalypti, and Teratosphaeria destructans.</title>
        <authorList>
            <person name="Wingfield B.D."/>
            <person name="Liu M."/>
            <person name="Nguyen H.D."/>
            <person name="Lane F.A."/>
            <person name="Morgan S.W."/>
            <person name="De Vos L."/>
            <person name="Wilken P.M."/>
            <person name="Duong T.A."/>
            <person name="Aylward J."/>
            <person name="Coetzee M.P."/>
            <person name="Dadej K."/>
            <person name="De Beer Z.W."/>
            <person name="Findlay W."/>
            <person name="Havenga M."/>
            <person name="Kolarik M."/>
            <person name="Menzies J.G."/>
            <person name="Naidoo K."/>
            <person name="Pochopski O."/>
            <person name="Shoukouhi P."/>
            <person name="Santana Q.C."/>
            <person name="Seifert K.A."/>
            <person name="Soal N."/>
            <person name="Steenkamp E.T."/>
            <person name="Tatham C.T."/>
            <person name="van der Nest M.A."/>
            <person name="Wingfield M.J."/>
        </authorList>
    </citation>
    <scope>NUCLEOTIDE SEQUENCE [LARGE SCALE GENOMIC DNA]</scope>
    <source>
        <strain evidence="1">CMW44962</strain>
    </source>
</reference>
<comment type="caution">
    <text evidence="1">The sequence shown here is derived from an EMBL/GenBank/DDBJ whole genome shotgun (WGS) entry which is preliminary data.</text>
</comment>
<name>A0A9W7W2J6_9PEZI</name>
<accession>A0A9W7W2J6</accession>
<evidence type="ECO:0000313" key="2">
    <source>
        <dbReference type="Proteomes" id="UP001138500"/>
    </source>
</evidence>
<evidence type="ECO:0000313" key="1">
    <source>
        <dbReference type="EMBL" id="KAH9827454.1"/>
    </source>
</evidence>
<dbReference type="OrthoDB" id="10411177at2759"/>
<keyword evidence="2" id="KW-1185">Reference proteome</keyword>
<gene>
    <name evidence="1" type="ORF">Tdes44962_MAKER02901</name>
</gene>
<dbReference type="AlphaFoldDB" id="A0A9W7W2J6"/>
<sequence>ACLKLLPDLVTVRLLVHTPIKTHREDDCTASQAARLADFLFCKLYPTCSHLKAGISAGVADGRTSAAAEDKRPELIKHYVRPCDVLEDDVIRSAWGWSSR</sequence>
<dbReference type="Proteomes" id="UP001138500">
    <property type="component" value="Unassembled WGS sequence"/>
</dbReference>
<dbReference type="EMBL" id="RIBY02001879">
    <property type="protein sequence ID" value="KAH9827454.1"/>
    <property type="molecule type" value="Genomic_DNA"/>
</dbReference>
<feature type="non-terminal residue" evidence="1">
    <location>
        <position position="1"/>
    </location>
</feature>
<reference evidence="1 2" key="2">
    <citation type="journal article" date="2021" name="Curr. Genet.">
        <title>Genetic response to nitrogen starvation in the aggressive Eucalyptus foliar pathogen Teratosphaeria destructans.</title>
        <authorList>
            <person name="Havenga M."/>
            <person name="Wingfield B.D."/>
            <person name="Wingfield M.J."/>
            <person name="Dreyer L.L."/>
            <person name="Roets F."/>
            <person name="Aylward J."/>
        </authorList>
    </citation>
    <scope>NUCLEOTIDE SEQUENCE [LARGE SCALE GENOMIC DNA]</scope>
    <source>
        <strain evidence="1">CMW44962</strain>
    </source>
</reference>